<dbReference type="GO" id="GO:0006508">
    <property type="term" value="P:proteolysis"/>
    <property type="evidence" value="ECO:0007669"/>
    <property type="project" value="UniProtKB-KW"/>
</dbReference>
<dbReference type="KEGG" id="btab:109034341"/>
<evidence type="ECO:0000256" key="6">
    <source>
        <dbReference type="RuleBase" id="RU366025"/>
    </source>
</evidence>
<keyword evidence="4" id="KW-0862">Zinc</keyword>
<reference evidence="10" key="1">
    <citation type="submission" date="2021-12" db="EMBL/GenBank/DDBJ databases">
        <authorList>
            <person name="King R."/>
        </authorList>
    </citation>
    <scope>NUCLEOTIDE SEQUENCE</scope>
</reference>
<comment type="catalytic activity">
    <reaction evidence="1 6">
        <text>Thiol-dependent hydrolysis of ester, thioester, amide, peptide and isopeptide bonds formed by the C-terminal Gly of ubiquitin (a 76-residue protein attached to proteins as an intracellular targeting signal).</text>
        <dbReference type="EC" id="3.4.19.12"/>
    </reaction>
</comment>
<dbReference type="Pfam" id="PF00443">
    <property type="entry name" value="UCH"/>
    <property type="match status" value="1"/>
</dbReference>
<proteinExistence type="inferred from homology"/>
<dbReference type="InterPro" id="IPR001607">
    <property type="entry name" value="Znf_UBP"/>
</dbReference>
<keyword evidence="2" id="KW-0479">Metal-binding</keyword>
<evidence type="ECO:0000256" key="3">
    <source>
        <dbReference type="ARBA" id="ARBA00022771"/>
    </source>
</evidence>
<dbReference type="GO" id="GO:0016579">
    <property type="term" value="P:protein deubiquitination"/>
    <property type="evidence" value="ECO:0007669"/>
    <property type="project" value="InterPro"/>
</dbReference>
<comment type="similarity">
    <text evidence="6">Belongs to the peptidase C19 family.</text>
</comment>
<dbReference type="EC" id="3.4.19.12" evidence="6"/>
<dbReference type="InterPro" id="IPR028889">
    <property type="entry name" value="USP"/>
</dbReference>
<keyword evidence="11" id="KW-1185">Reference proteome</keyword>
<keyword evidence="6" id="KW-0788">Thiol protease</keyword>
<dbReference type="InterPro" id="IPR013083">
    <property type="entry name" value="Znf_RING/FYVE/PHD"/>
</dbReference>
<keyword evidence="6" id="KW-0645">Protease</keyword>
<dbReference type="PROSITE" id="PS50271">
    <property type="entry name" value="ZF_UBP"/>
    <property type="match status" value="1"/>
</dbReference>
<dbReference type="InterPro" id="IPR050185">
    <property type="entry name" value="Ub_carboxyl-term_hydrolase"/>
</dbReference>
<dbReference type="PANTHER" id="PTHR21646">
    <property type="entry name" value="UBIQUITIN CARBOXYL-TERMINAL HYDROLASE"/>
    <property type="match status" value="1"/>
</dbReference>
<evidence type="ECO:0000256" key="1">
    <source>
        <dbReference type="ARBA" id="ARBA00000707"/>
    </source>
</evidence>
<keyword evidence="3 5" id="KW-0863">Zinc-finger</keyword>
<dbReference type="EMBL" id="OU963865">
    <property type="protein sequence ID" value="CAH0388335.1"/>
    <property type="molecule type" value="Genomic_DNA"/>
</dbReference>
<dbReference type="SUPFAM" id="SSF57850">
    <property type="entry name" value="RING/U-box"/>
    <property type="match status" value="1"/>
</dbReference>
<dbReference type="PROSITE" id="PS50235">
    <property type="entry name" value="USP_3"/>
    <property type="match status" value="1"/>
</dbReference>
<feature type="compositionally biased region" description="Low complexity" evidence="7">
    <location>
        <begin position="127"/>
        <end position="142"/>
    </location>
</feature>
<organism evidence="10 11">
    <name type="scientific">Bemisia tabaci</name>
    <name type="common">Sweetpotato whitefly</name>
    <name type="synonym">Aleurodes tabaci</name>
    <dbReference type="NCBI Taxonomy" id="7038"/>
    <lineage>
        <taxon>Eukaryota</taxon>
        <taxon>Metazoa</taxon>
        <taxon>Ecdysozoa</taxon>
        <taxon>Arthropoda</taxon>
        <taxon>Hexapoda</taxon>
        <taxon>Insecta</taxon>
        <taxon>Pterygota</taxon>
        <taxon>Neoptera</taxon>
        <taxon>Paraneoptera</taxon>
        <taxon>Hemiptera</taxon>
        <taxon>Sternorrhyncha</taxon>
        <taxon>Aleyrodoidea</taxon>
        <taxon>Aleyrodidae</taxon>
        <taxon>Aleyrodinae</taxon>
        <taxon>Bemisia</taxon>
    </lineage>
</organism>
<evidence type="ECO:0000256" key="5">
    <source>
        <dbReference type="PROSITE-ProRule" id="PRU00502"/>
    </source>
</evidence>
<dbReference type="PROSITE" id="PS00973">
    <property type="entry name" value="USP_2"/>
    <property type="match status" value="1"/>
</dbReference>
<dbReference type="PROSITE" id="PS00972">
    <property type="entry name" value="USP_1"/>
    <property type="match status" value="1"/>
</dbReference>
<feature type="compositionally biased region" description="Basic residues" evidence="7">
    <location>
        <begin position="145"/>
        <end position="155"/>
    </location>
</feature>
<dbReference type="InterPro" id="IPR018200">
    <property type="entry name" value="USP_CS"/>
</dbReference>
<evidence type="ECO:0000313" key="11">
    <source>
        <dbReference type="Proteomes" id="UP001152759"/>
    </source>
</evidence>
<evidence type="ECO:0000259" key="9">
    <source>
        <dbReference type="PROSITE" id="PS50271"/>
    </source>
</evidence>
<sequence>MPNGNLTMECPHISVNVKIDSKVVIKDSSKDWQCAECLSTVSPWICLYCGVVLCGRYVNGHAKRHSESQVNHVVCMDCENLSVFCYSCDEFVENDTNNSHISRLRAEFHYNGKRSKTPSENTDQEGSDSAQNWSSSSSNSEQSGRRLRPRSRKRSSSFESSSSLTENGDCKSTRSRNGDEKRLKRTSISSEDTPSKAKIAKKVVGLRNLGNTCFMNAVLQSLSNISQFTLYFKRLPSLDTSKLNSPSPTGRNRLYQSRSIKELSDAVMAEELRKVLINLTDHGTKGAISPESLFLVIWKVVPRFRGYQQQDAHEFLRYMLDRLHTELLHLLPNSTFKDSSYFSLGQKSRSSIVTTVFGGMLQSEVRCLNCSVESKKHDPFLDLSLDIPDVKCQQTNNKKSKVESTPLFTILDCLTSFIQVEELAETELYYCNNCKSKQRSTKRFWIRRLPNVLCLHLKRFRWNNFFRTKIDTSIAFPVTALDMSQFVLSDLRDTRLSGIGTNLYDLAAVIVHHGSGAGSGHYTAFAVNEGQWFHFDDSSVRISTMKAVEKCKPYILFYIRREFRLPSVQS</sequence>
<dbReference type="Pfam" id="PF02148">
    <property type="entry name" value="zf-UBP"/>
    <property type="match status" value="1"/>
</dbReference>
<accession>A0A9P0ADA2</accession>
<dbReference type="Gene3D" id="3.30.40.10">
    <property type="entry name" value="Zinc/RING finger domain, C3HC4 (zinc finger)"/>
    <property type="match status" value="1"/>
</dbReference>
<evidence type="ECO:0000259" key="8">
    <source>
        <dbReference type="PROSITE" id="PS50235"/>
    </source>
</evidence>
<dbReference type="PANTHER" id="PTHR21646:SF19">
    <property type="entry name" value="UBIQUITIN CARBOXYL-TERMINAL HYDROLASE 3"/>
    <property type="match status" value="1"/>
</dbReference>
<gene>
    <name evidence="10" type="ORF">BEMITA_LOCUS7253</name>
</gene>
<dbReference type="GO" id="GO:0008270">
    <property type="term" value="F:zinc ion binding"/>
    <property type="evidence" value="ECO:0007669"/>
    <property type="project" value="UniProtKB-KW"/>
</dbReference>
<feature type="domain" description="UBP-type" evidence="9">
    <location>
        <begin position="8"/>
        <end position="112"/>
    </location>
</feature>
<keyword evidence="6" id="KW-0378">Hydrolase</keyword>
<feature type="domain" description="USP" evidence="8">
    <location>
        <begin position="204"/>
        <end position="561"/>
    </location>
</feature>
<dbReference type="SUPFAM" id="SSF54001">
    <property type="entry name" value="Cysteine proteinases"/>
    <property type="match status" value="1"/>
</dbReference>
<feature type="compositionally biased region" description="Basic and acidic residues" evidence="7">
    <location>
        <begin position="168"/>
        <end position="182"/>
    </location>
</feature>
<dbReference type="SMART" id="SM00290">
    <property type="entry name" value="ZnF_UBP"/>
    <property type="match status" value="1"/>
</dbReference>
<evidence type="ECO:0000256" key="4">
    <source>
        <dbReference type="ARBA" id="ARBA00022833"/>
    </source>
</evidence>
<dbReference type="AlphaFoldDB" id="A0A9P0ADA2"/>
<dbReference type="InterPro" id="IPR001394">
    <property type="entry name" value="Peptidase_C19_UCH"/>
</dbReference>
<evidence type="ECO:0000256" key="7">
    <source>
        <dbReference type="SAM" id="MobiDB-lite"/>
    </source>
</evidence>
<evidence type="ECO:0000313" key="10">
    <source>
        <dbReference type="EMBL" id="CAH0388335.1"/>
    </source>
</evidence>
<name>A0A9P0ADA2_BEMTA</name>
<dbReference type="Proteomes" id="UP001152759">
    <property type="component" value="Chromosome 4"/>
</dbReference>
<dbReference type="Gene3D" id="3.90.70.10">
    <property type="entry name" value="Cysteine proteinases"/>
    <property type="match status" value="1"/>
</dbReference>
<dbReference type="GO" id="GO:0004843">
    <property type="term" value="F:cysteine-type deubiquitinase activity"/>
    <property type="evidence" value="ECO:0007669"/>
    <property type="project" value="UniProtKB-UniRule"/>
</dbReference>
<protein>
    <recommendedName>
        <fullName evidence="6">Ubiquitin carboxyl-terminal hydrolase</fullName>
        <ecNumber evidence="6">3.4.19.12</ecNumber>
    </recommendedName>
</protein>
<keyword evidence="6" id="KW-0833">Ubl conjugation pathway</keyword>
<evidence type="ECO:0000256" key="2">
    <source>
        <dbReference type="ARBA" id="ARBA00022723"/>
    </source>
</evidence>
<feature type="region of interest" description="Disordered" evidence="7">
    <location>
        <begin position="112"/>
        <end position="196"/>
    </location>
</feature>
<dbReference type="InterPro" id="IPR038765">
    <property type="entry name" value="Papain-like_cys_pep_sf"/>
</dbReference>